<dbReference type="SUPFAM" id="SSF143503">
    <property type="entry name" value="PUG domain-like"/>
    <property type="match status" value="1"/>
</dbReference>
<dbReference type="InterPro" id="IPR044066">
    <property type="entry name" value="TRIAD_supradom"/>
</dbReference>
<feature type="region of interest" description="Disordered" evidence="12">
    <location>
        <begin position="777"/>
        <end position="840"/>
    </location>
</feature>
<dbReference type="GO" id="GO:0061630">
    <property type="term" value="F:ubiquitin protein ligase activity"/>
    <property type="evidence" value="ECO:0007669"/>
    <property type="project" value="UniProtKB-EC"/>
</dbReference>
<dbReference type="InterPro" id="IPR001876">
    <property type="entry name" value="Znf_RanBP2"/>
</dbReference>
<dbReference type="CDD" id="cd16631">
    <property type="entry name" value="mRING-HC-C4C4_RBR_HOIP"/>
    <property type="match status" value="1"/>
</dbReference>
<reference evidence="18 19" key="1">
    <citation type="submission" date="2025-04" db="UniProtKB">
        <authorList>
            <consortium name="RefSeq"/>
        </authorList>
    </citation>
    <scope>IDENTIFICATION</scope>
    <source>
        <tissue evidence="18 19">Gonad</tissue>
    </source>
</reference>
<keyword evidence="10" id="KW-0862">Zinc</keyword>
<organism evidence="17 19">
    <name type="scientific">Branchiostoma belcheri</name>
    <name type="common">Amphioxus</name>
    <dbReference type="NCBI Taxonomy" id="7741"/>
    <lineage>
        <taxon>Eukaryota</taxon>
        <taxon>Metazoa</taxon>
        <taxon>Chordata</taxon>
        <taxon>Cephalochordata</taxon>
        <taxon>Leptocardii</taxon>
        <taxon>Amphioxiformes</taxon>
        <taxon>Branchiostomatidae</taxon>
        <taxon>Branchiostoma</taxon>
    </lineage>
</organism>
<dbReference type="Gene3D" id="1.20.58.2190">
    <property type="match status" value="1"/>
</dbReference>
<evidence type="ECO:0000259" key="15">
    <source>
        <dbReference type="PROSITE" id="PS50199"/>
    </source>
</evidence>
<dbReference type="GeneID" id="109472050"/>
<dbReference type="PROSITE" id="PS01358">
    <property type="entry name" value="ZF_RANBP2_1"/>
    <property type="match status" value="1"/>
</dbReference>
<evidence type="ECO:0000313" key="17">
    <source>
        <dbReference type="Proteomes" id="UP000515135"/>
    </source>
</evidence>
<feature type="compositionally biased region" description="Polar residues" evidence="12">
    <location>
        <begin position="480"/>
        <end position="502"/>
    </location>
</feature>
<evidence type="ECO:0000256" key="1">
    <source>
        <dbReference type="ARBA" id="ARBA00001798"/>
    </source>
</evidence>
<dbReference type="InterPro" id="IPR001841">
    <property type="entry name" value="Znf_RING"/>
</dbReference>
<dbReference type="PROSITE" id="PS50089">
    <property type="entry name" value="ZF_RING_2"/>
    <property type="match status" value="1"/>
</dbReference>
<evidence type="ECO:0000313" key="19">
    <source>
        <dbReference type="RefSeq" id="XP_019627185.1"/>
    </source>
</evidence>
<dbReference type="Pfam" id="PF22586">
    <property type="entry name" value="ANCHR-like_BBOX"/>
    <property type="match status" value="1"/>
</dbReference>
<evidence type="ECO:0000256" key="2">
    <source>
        <dbReference type="ARBA" id="ARBA00008278"/>
    </source>
</evidence>
<feature type="region of interest" description="Disordered" evidence="12">
    <location>
        <begin position="975"/>
        <end position="1011"/>
    </location>
</feature>
<evidence type="ECO:0000256" key="11">
    <source>
        <dbReference type="PROSITE-ProRule" id="PRU00322"/>
    </source>
</evidence>
<dbReference type="SUPFAM" id="SSF57845">
    <property type="entry name" value="B-box zinc-binding domain"/>
    <property type="match status" value="1"/>
</dbReference>
<evidence type="ECO:0000256" key="6">
    <source>
        <dbReference type="ARBA" id="ARBA00022723"/>
    </source>
</evidence>
<dbReference type="InterPro" id="IPR002867">
    <property type="entry name" value="IBR_dom"/>
</dbReference>
<dbReference type="Pfam" id="PF25163">
    <property type="entry name" value="UBA_RNF31"/>
    <property type="match status" value="1"/>
</dbReference>
<keyword evidence="17" id="KW-1185">Reference proteome</keyword>
<dbReference type="EC" id="2.3.2.31" evidence="3"/>
<dbReference type="Proteomes" id="UP000515135">
    <property type="component" value="Unplaced"/>
</dbReference>
<dbReference type="GO" id="GO:0070530">
    <property type="term" value="F:K63-linked polyubiquitin modification-dependent protein binding"/>
    <property type="evidence" value="ECO:0007669"/>
    <property type="project" value="TreeGrafter"/>
</dbReference>
<evidence type="ECO:0000256" key="12">
    <source>
        <dbReference type="SAM" id="MobiDB-lite"/>
    </source>
</evidence>
<feature type="compositionally biased region" description="Low complexity" evidence="12">
    <location>
        <begin position="140"/>
        <end position="153"/>
    </location>
</feature>
<dbReference type="SMART" id="SM00647">
    <property type="entry name" value="IBR"/>
    <property type="match status" value="2"/>
</dbReference>
<dbReference type="RefSeq" id="XP_019627184.1">
    <property type="nucleotide sequence ID" value="XM_019771625.1"/>
</dbReference>
<feature type="region of interest" description="Disordered" evidence="12">
    <location>
        <begin position="1570"/>
        <end position="1593"/>
    </location>
</feature>
<dbReference type="Gene3D" id="1.10.8.10">
    <property type="entry name" value="DNA helicase RuvA subunit, C-terminal domain"/>
    <property type="match status" value="1"/>
</dbReference>
<dbReference type="OrthoDB" id="9978677at2759"/>
<dbReference type="CDD" id="cd20351">
    <property type="entry name" value="Rcat_RBR_HOIP"/>
    <property type="match status" value="1"/>
</dbReference>
<dbReference type="InterPro" id="IPR000315">
    <property type="entry name" value="Znf_B-box"/>
</dbReference>
<evidence type="ECO:0000256" key="3">
    <source>
        <dbReference type="ARBA" id="ARBA00012251"/>
    </source>
</evidence>
<evidence type="ECO:0000259" key="16">
    <source>
        <dbReference type="PROSITE" id="PS51873"/>
    </source>
</evidence>
<feature type="region of interest" description="Disordered" evidence="12">
    <location>
        <begin position="1023"/>
        <end position="1084"/>
    </location>
</feature>
<comment type="catalytic activity">
    <reaction evidence="1">
        <text>[E2 ubiquitin-conjugating enzyme]-S-ubiquitinyl-L-cysteine + [acceptor protein]-L-lysine = [E2 ubiquitin-conjugating enzyme]-L-cysteine + [acceptor protein]-N(6)-ubiquitinyl-L-lysine.</text>
        <dbReference type="EC" id="2.3.2.31"/>
    </reaction>
</comment>
<dbReference type="InterPro" id="IPR036443">
    <property type="entry name" value="Znf_RanBP2_sf"/>
</dbReference>
<name>A0A6P4YDE7_BRABE</name>
<dbReference type="SUPFAM" id="SSF90209">
    <property type="entry name" value="Ran binding protein zinc finger-like"/>
    <property type="match status" value="1"/>
</dbReference>
<dbReference type="GO" id="GO:0008270">
    <property type="term" value="F:zinc ion binding"/>
    <property type="evidence" value="ECO:0007669"/>
    <property type="project" value="UniProtKB-KW"/>
</dbReference>
<evidence type="ECO:0000256" key="9">
    <source>
        <dbReference type="ARBA" id="ARBA00022786"/>
    </source>
</evidence>
<dbReference type="InterPro" id="IPR018997">
    <property type="entry name" value="PUB_domain"/>
</dbReference>
<keyword evidence="5" id="KW-0808">Transferase</keyword>
<keyword evidence="8 11" id="KW-0863">Zinc-finger</keyword>
<accession>A0A6P4YDE7</accession>
<feature type="region of interest" description="Disordered" evidence="12">
    <location>
        <begin position="625"/>
        <end position="648"/>
    </location>
</feature>
<dbReference type="GO" id="GO:0071797">
    <property type="term" value="C:LUBAC complex"/>
    <property type="evidence" value="ECO:0007669"/>
    <property type="project" value="InterPro"/>
</dbReference>
<feature type="compositionally biased region" description="Basic and acidic residues" evidence="12">
    <location>
        <begin position="127"/>
        <end position="139"/>
    </location>
</feature>
<dbReference type="InterPro" id="IPR047543">
    <property type="entry name" value="Bbox1_RNF31-like"/>
</dbReference>
<feature type="compositionally biased region" description="Basic and acidic residues" evidence="12">
    <location>
        <begin position="468"/>
        <end position="477"/>
    </location>
</feature>
<comment type="similarity">
    <text evidence="2">Belongs to the RBR family.</text>
</comment>
<dbReference type="Pfam" id="PF09409">
    <property type="entry name" value="PUB"/>
    <property type="match status" value="1"/>
</dbReference>
<dbReference type="InterPro" id="IPR041031">
    <property type="entry name" value="RNF31_C"/>
</dbReference>
<protein>
    <recommendedName>
        <fullName evidence="4">RanBP-type and C3HC4-type zinc finger-containing protein 1</fullName>
        <ecNumber evidence="3">2.3.2.31</ecNumber>
    </recommendedName>
</protein>
<dbReference type="CDD" id="cd19815">
    <property type="entry name" value="Bbox1_HOIP"/>
    <property type="match status" value="1"/>
</dbReference>
<dbReference type="PANTHER" id="PTHR16004:SF2">
    <property type="entry name" value="E3 UBIQUITIN-PROTEIN LIGASE LUBEL"/>
    <property type="match status" value="1"/>
</dbReference>
<feature type="compositionally biased region" description="Low complexity" evidence="12">
    <location>
        <begin position="893"/>
        <end position="908"/>
    </location>
</feature>
<dbReference type="Pfam" id="PF22191">
    <property type="entry name" value="IBR_1"/>
    <property type="match status" value="1"/>
</dbReference>
<proteinExistence type="inferred from homology"/>
<sequence length="1695" mass="190657">MTEERGSPTAERLQNIDLSTAQLGLRGNIMDATDGSSHQTTTSDDGNIVHLVYVRSEARVVDNESVSTDGDTPIDERVLDSPCHLRQPTNTHMVQLQAPTEEQQVLLVHVTGNATETNETGLNPRGTSDKEDSKSHEQESNNQHQNPSQSSINTRIEGLLASRTLTLMAIITNLRSEIRSMFEQIGTLSIAVFHPLVVAIIQKSNSLQERYTHVDFATLLRDNCTQRPQKVLDLLAAVTILEKYARNLLKPVRPAFWRIVKFSNGIFKTKVDIIQGSRPVLQKLGYTICAQDGLAFPDDQPEPDVVRVVEIAADLIQARLELEMIICGTHPEPDTMYIFIPREIFQQAEQLAKEQYYQRQREQASLAYSVESKAPELQVTAETESSAASPGFSKDQLLQSAPLAEQQMQLQSQEQQLAVAPAIAAEVMYCKVCEEPASEYCRSCEAAYCPTCDAQLHKHKTRRSHVRVPIDKMHEPPGEQESQVPVNQHRSLPLRSSPSQISPDKVATVTPNVLSGVSLGGQPLDVASGVKPSQSLSPQPARAAAITPVAAPQAHAGPQIPDLSRRVMKFEIEIAKYRVGIEEINERQSKFSEATPEFVELEKKRQNLLKQKAMVEEALRQLTGTERRMERQQQQQQQQQAYMGQSQRADAQHGAMPTALPQGTYQAVNFAQGQGHFVQPQGQHPHPQQQQWQNFAGPQNMAAMWGQQQAPIRQPYTLQYRHPPQEFEAPSRPQMSFSEITCTRCRHSNPIVNITCGVCNAKLPLIDSRLMQHDSRFLPEPRPSMRELGLPEVLKPPPSMEWKPSQSPKVPATAAASQKSEQRPYRADAVPFQKAEDIIRRPPVEQPTAGLGQANIGQTAAASNKESHSQGQNAESLTAKSQVIKPASPPLVSSQSSAAKPLSPSKSKGYTQKWHCEACTFINERDTRICAMCNKTSDNPQFIKGTEEQIQDVSVTGEAITNVEESLSQLNLERGVPGKRPETMGGDLTPVDTPAMLPGKAESRVPGGTISEIQDQIWREKQLAKKEDEERQRASLSPAPLMSRPPDTAAQGVTDIPDSPMAERQPDLSSLGQQGEVERRPMNIRELQERKRQEDMRTEGLQMIKWFRAAENAGFLPEEVQAALLHCENGDPVQWLKENWQGLVASIATQATEESKKLKTNIVGVITTQEAAEALRKQEGDIAKSIKECIDCRRKKFIYVMEFQEFEQDQVLAALQEKCGDAEKAIQAIQLEQLRPFEEHIWKEDENRNRVELKPGDFERNVRMLLCQFNLPSWGRAEQAVKLIESGEYDEYDFEDIIEAVRSCQGLESCKKYLQHECQVCTDVLPQHKLLVLTHCSCEVCVSCMKQYFTITIRDKNIKDMVCPVCSQPDLDDDEDAESEFFNLLDIMLKSILEAPVHGLFQQKLRDRTLMKLPNFRWCSQCSSGMINDQPDRRLKMVCADCGFITCYKCKKPWEDQHENISCEQFQAWKELNDPQFQAAGLAAILNESGIDCPNCKFRYALAKGGCMHFQCVQCKHEFCSGCYNTFRHNCTRFASCARKGLHAHHPRDCLFYMRDRDPAQLQQLLNDNDVEFDTDPPPASQQAENAENPPVGGNRCQVMEQKETNDGLRDDHCGREAPPGYAGLCRLHYNEYLVGLINTHKIDPVVIMDTDELRALLLREERQVPQPQRREGERAFWQRLVQEVKEKLPLPSHT</sequence>
<dbReference type="GO" id="GO:1990450">
    <property type="term" value="F:linear polyubiquitin binding"/>
    <property type="evidence" value="ECO:0007669"/>
    <property type="project" value="TreeGrafter"/>
</dbReference>
<evidence type="ECO:0000259" key="13">
    <source>
        <dbReference type="PROSITE" id="PS50089"/>
    </source>
</evidence>
<dbReference type="CDD" id="cd20337">
    <property type="entry name" value="BRcat_RBR_HOIP"/>
    <property type="match status" value="1"/>
</dbReference>
<dbReference type="InterPro" id="IPR026254">
    <property type="entry name" value="RNF31-like"/>
</dbReference>
<feature type="domain" description="B box-type" evidence="14">
    <location>
        <begin position="425"/>
        <end position="470"/>
    </location>
</feature>
<feature type="region of interest" description="Disordered" evidence="12">
    <location>
        <begin position="468"/>
        <end position="505"/>
    </location>
</feature>
<feature type="region of interest" description="Disordered" evidence="12">
    <location>
        <begin position="113"/>
        <end position="153"/>
    </location>
</feature>
<evidence type="ECO:0000256" key="4">
    <source>
        <dbReference type="ARBA" id="ARBA00017887"/>
    </source>
</evidence>
<dbReference type="Pfam" id="PF16678">
    <property type="entry name" value="UBA_HOIP"/>
    <property type="match status" value="1"/>
</dbReference>
<dbReference type="PANTHER" id="PTHR16004">
    <property type="entry name" value="RING FINGER PROTEIN 31-RELATED"/>
    <property type="match status" value="1"/>
</dbReference>
<feature type="compositionally biased region" description="Polar residues" evidence="12">
    <location>
        <begin position="857"/>
        <end position="881"/>
    </location>
</feature>
<dbReference type="PROSITE" id="PS00518">
    <property type="entry name" value="ZF_RING_1"/>
    <property type="match status" value="1"/>
</dbReference>
<dbReference type="InterPro" id="IPR047541">
    <property type="entry name" value="RNF31_RBR_mRING-HC-like"/>
</dbReference>
<evidence type="ECO:0000313" key="18">
    <source>
        <dbReference type="RefSeq" id="XP_019627184.1"/>
    </source>
</evidence>
<evidence type="ECO:0000259" key="14">
    <source>
        <dbReference type="PROSITE" id="PS50119"/>
    </source>
</evidence>
<dbReference type="InterPro" id="IPR057426">
    <property type="entry name" value="RNF31_UBA_3"/>
</dbReference>
<dbReference type="RefSeq" id="XP_019627185.1">
    <property type="nucleotide sequence ID" value="XM_019771626.1"/>
</dbReference>
<evidence type="ECO:0000256" key="5">
    <source>
        <dbReference type="ARBA" id="ARBA00022679"/>
    </source>
</evidence>
<feature type="domain" description="RING-type" evidence="13">
    <location>
        <begin position="1318"/>
        <end position="1367"/>
    </location>
</feature>
<dbReference type="Gene3D" id="3.30.40.10">
    <property type="entry name" value="Zinc/RING finger domain, C3HC4 (zinc finger)"/>
    <property type="match status" value="1"/>
</dbReference>
<feature type="region of interest" description="Disordered" evidence="12">
    <location>
        <begin position="857"/>
        <end position="909"/>
    </location>
</feature>
<dbReference type="SMART" id="SM00184">
    <property type="entry name" value="RING"/>
    <property type="match status" value="2"/>
</dbReference>
<dbReference type="SMART" id="SM00547">
    <property type="entry name" value="ZnF_RBZ"/>
    <property type="match status" value="2"/>
</dbReference>
<dbReference type="Pfam" id="PF01485">
    <property type="entry name" value="IBR"/>
    <property type="match status" value="1"/>
</dbReference>
<gene>
    <name evidence="18 19" type="primary">LOC109472050</name>
</gene>
<dbReference type="PROSITE" id="PS51873">
    <property type="entry name" value="TRIAD"/>
    <property type="match status" value="1"/>
</dbReference>
<dbReference type="InterPro" id="IPR032065">
    <property type="entry name" value="RNF31-UBA"/>
</dbReference>
<dbReference type="Gene3D" id="2.30.30.380">
    <property type="entry name" value="Zn-finger domain of Sec23/24"/>
    <property type="match status" value="1"/>
</dbReference>
<dbReference type="KEGG" id="bbel:109472050"/>
<keyword evidence="7" id="KW-0677">Repeat</keyword>
<dbReference type="PROSITE" id="PS50199">
    <property type="entry name" value="ZF_RANBP2_2"/>
    <property type="match status" value="1"/>
</dbReference>
<dbReference type="PROSITE" id="PS50119">
    <property type="entry name" value="ZF_BBOX"/>
    <property type="match status" value="1"/>
</dbReference>
<dbReference type="SUPFAM" id="SSF57850">
    <property type="entry name" value="RING/U-box"/>
    <property type="match status" value="3"/>
</dbReference>
<feature type="domain" description="RanBP2-type" evidence="15">
    <location>
        <begin position="907"/>
        <end position="939"/>
    </location>
</feature>
<evidence type="ECO:0000256" key="7">
    <source>
        <dbReference type="ARBA" id="ARBA00022737"/>
    </source>
</evidence>
<dbReference type="GO" id="GO:0097039">
    <property type="term" value="P:protein linear polyubiquitination"/>
    <property type="evidence" value="ECO:0007669"/>
    <property type="project" value="TreeGrafter"/>
</dbReference>
<evidence type="ECO:0000256" key="10">
    <source>
        <dbReference type="ARBA" id="ARBA00022833"/>
    </source>
</evidence>
<keyword evidence="6" id="KW-0479">Metal-binding</keyword>
<dbReference type="InterPro" id="IPR047542">
    <property type="entry name" value="Rcat_RBR_RNF31-like"/>
</dbReference>
<dbReference type="InterPro" id="IPR036339">
    <property type="entry name" value="PUB-like_dom_sf"/>
</dbReference>
<dbReference type="GO" id="GO:0036435">
    <property type="term" value="F:K48-linked polyubiquitin modification-dependent protein binding"/>
    <property type="evidence" value="ECO:0007669"/>
    <property type="project" value="TreeGrafter"/>
</dbReference>
<dbReference type="InterPro" id="IPR013083">
    <property type="entry name" value="Znf_RING/FYVE/PHD"/>
</dbReference>
<dbReference type="Pfam" id="PF18091">
    <property type="entry name" value="E3_UbLigase_RBR"/>
    <property type="match status" value="1"/>
</dbReference>
<dbReference type="Gene3D" id="6.10.140.1100">
    <property type="match status" value="1"/>
</dbReference>
<dbReference type="Gene3D" id="1.20.120.1750">
    <property type="match status" value="1"/>
</dbReference>
<dbReference type="InterPro" id="IPR017907">
    <property type="entry name" value="Znf_RING_CS"/>
</dbReference>
<evidence type="ECO:0000256" key="8">
    <source>
        <dbReference type="ARBA" id="ARBA00022771"/>
    </source>
</evidence>
<feature type="compositionally biased region" description="Basic and acidic residues" evidence="12">
    <location>
        <begin position="1023"/>
        <end position="1033"/>
    </location>
</feature>
<feature type="domain" description="RING-type" evidence="16">
    <location>
        <begin position="1314"/>
        <end position="1541"/>
    </location>
</feature>
<keyword evidence="9" id="KW-0833">Ubl conjugation pathway</keyword>
<dbReference type="InterPro" id="IPR047540">
    <property type="entry name" value="BRcat_RBR_RNF31-like"/>
</dbReference>
<dbReference type="SMART" id="SM00336">
    <property type="entry name" value="BBOX"/>
    <property type="match status" value="1"/>
</dbReference>